<dbReference type="Pfam" id="PF10517">
    <property type="entry name" value="DM13"/>
    <property type="match status" value="1"/>
</dbReference>
<proteinExistence type="predicted"/>
<protein>
    <submittedName>
        <fullName evidence="2">Secreted protein</fullName>
    </submittedName>
</protein>
<dbReference type="AlphaFoldDB" id="K0B528"/>
<dbReference type="KEGG" id="nkr:NKOR_07045"/>
<feature type="domain" description="DM13" evidence="1">
    <location>
        <begin position="80"/>
        <end position="180"/>
    </location>
</feature>
<dbReference type="RefSeq" id="WP_014963659.1">
    <property type="nucleotide sequence ID" value="NC_018655.1"/>
</dbReference>
<accession>K0B528</accession>
<dbReference type="EMBL" id="CP003842">
    <property type="protein sequence ID" value="AFS81278.1"/>
    <property type="molecule type" value="Genomic_DNA"/>
</dbReference>
<sequence>MNKYLIPIIAIAIIGSVSVFAISPYFTESSIDEALPTDAVVQPMMEETMMEETMMEETMMEETMMEETMMEETIPVSYSGTFIGVGDGIHDAQGDAYTIPLADGGNVLRLENFKSTNGPDLYVYLATDDDASEFVNLGELKANKGNQNYEIPVDTDLTKYNKVLIWCQAFSVLFGSAELS</sequence>
<evidence type="ECO:0000259" key="1">
    <source>
        <dbReference type="PROSITE" id="PS51549"/>
    </source>
</evidence>
<dbReference type="PATRIC" id="fig|1229908.8.peg.1527"/>
<dbReference type="InterPro" id="IPR019545">
    <property type="entry name" value="DM13_domain"/>
</dbReference>
<gene>
    <name evidence="2" type="ORF">NKOR_07045</name>
</gene>
<dbReference type="PROSITE" id="PS51549">
    <property type="entry name" value="DM13"/>
    <property type="match status" value="1"/>
</dbReference>
<evidence type="ECO:0000313" key="3">
    <source>
        <dbReference type="Proteomes" id="UP000006101"/>
    </source>
</evidence>
<dbReference type="GeneID" id="13725431"/>
<keyword evidence="3" id="KW-1185">Reference proteome</keyword>
<evidence type="ECO:0000313" key="2">
    <source>
        <dbReference type="EMBL" id="AFS81278.1"/>
    </source>
</evidence>
<reference evidence="2 3" key="1">
    <citation type="journal article" date="2012" name="J. Bacteriol.">
        <title>Draft Genome Sequence of an Ammonia-Oxidizing Archaeon, "Candidatus Nitrosopumilus koreensis" AR1, from Marine Sediment.</title>
        <authorList>
            <person name="Park S.J."/>
            <person name="Kim J.G."/>
            <person name="Jung M.Y."/>
            <person name="Kim S.J."/>
            <person name="Cha I.T."/>
            <person name="Kwon K."/>
            <person name="Lee J.H."/>
            <person name="Rhee S.K."/>
        </authorList>
    </citation>
    <scope>NUCLEOTIDE SEQUENCE [LARGE SCALE GENOMIC DNA]</scope>
    <source>
        <strain evidence="2 3">AR1</strain>
    </source>
</reference>
<dbReference type="STRING" id="1229908.NKOR_07045"/>
<organism evidence="2 3">
    <name type="scientific">Candidatus Nitrosopumilus koreensis AR1</name>
    <dbReference type="NCBI Taxonomy" id="1229908"/>
    <lineage>
        <taxon>Archaea</taxon>
        <taxon>Nitrososphaerota</taxon>
        <taxon>Nitrososphaeria</taxon>
        <taxon>Nitrosopumilales</taxon>
        <taxon>Nitrosopumilaceae</taxon>
        <taxon>Nitrosopumilus</taxon>
    </lineage>
</organism>
<dbReference type="HOGENOM" id="CLU_089192_1_0_2"/>
<dbReference type="Proteomes" id="UP000006101">
    <property type="component" value="Chromosome"/>
</dbReference>
<name>K0B528_9ARCH</name>